<dbReference type="NCBIfam" id="TIGR01444">
    <property type="entry name" value="fkbM_fam"/>
    <property type="match status" value="1"/>
</dbReference>
<reference evidence="3 4" key="1">
    <citation type="submission" date="2024-06" db="EMBL/GenBank/DDBJ databases">
        <title>Genome sequencing of Agrobacterium spp. from tobacco in Serbia.</title>
        <authorList>
            <person name="Ilicic R.J."/>
            <person name="Studholme D.J."/>
            <person name="Jelusic A."/>
            <person name="Barac G."/>
            <person name="Bagi F."/>
            <person name="Popovic Milovanovic T."/>
        </authorList>
    </citation>
    <scope>NUCLEOTIDE SEQUENCE [LARGE SCALE GENOMIC DNA]</scope>
    <source>
        <strain evidence="3 4">DA1</strain>
    </source>
</reference>
<sequence length="373" mass="42394">MRNPHRVYETNFHNFARNAGRSTFIHDFTKFVEDALANPRGDQDPRKAAGMAPEPYRHNSDVTANTQALKKYALGMIEPEIDKWEWLYETLDDRDSRDLLISVVAYRAIGWNYVKLPLDNPEFAKAVEELENLASDLDVPDHVRQKGMRRFHLRTIGKDLNVFSEAFGIFNEFVYPQYSYRGSHRVFTAERGDYVLDCGACYGGTTLNFAHDVGPEGRVYSFEFMPENTAVYRSNVHENVNLVNRVCLIERPVYSQSDLTMSITGRGPATQVHLGEIEGAEKVQSIKLDDFVANSGLPRVNLIKMDIEGAEMEALKGATATIEKFKPKMAICVYHGLSDFYEVPRLLKGIRDDYRIFFGHSTTHGDESVIFAV</sequence>
<dbReference type="GeneID" id="92925707"/>
<keyword evidence="3" id="KW-0808">Transferase</keyword>
<dbReference type="InterPro" id="IPR029063">
    <property type="entry name" value="SAM-dependent_MTases_sf"/>
</dbReference>
<gene>
    <name evidence="3" type="ORF">ABVB70_14475</name>
</gene>
<evidence type="ECO:0000256" key="1">
    <source>
        <dbReference type="SAM" id="MobiDB-lite"/>
    </source>
</evidence>
<feature type="region of interest" description="Disordered" evidence="1">
    <location>
        <begin position="37"/>
        <end position="59"/>
    </location>
</feature>
<dbReference type="Proteomes" id="UP001438189">
    <property type="component" value="Unassembled WGS sequence"/>
</dbReference>
<dbReference type="GO" id="GO:0008168">
    <property type="term" value="F:methyltransferase activity"/>
    <property type="evidence" value="ECO:0007669"/>
    <property type="project" value="UniProtKB-KW"/>
</dbReference>
<dbReference type="RefSeq" id="WP_077998803.1">
    <property type="nucleotide sequence ID" value="NZ_JAAQPQ010000005.1"/>
</dbReference>
<dbReference type="AlphaFoldDB" id="A0ABD5LMT8"/>
<feature type="domain" description="Methyltransferase FkbM" evidence="2">
    <location>
        <begin position="197"/>
        <end position="347"/>
    </location>
</feature>
<accession>A0ABD5LMT8</accession>
<dbReference type="EMBL" id="JBETME010000005">
    <property type="protein sequence ID" value="MES4991541.1"/>
    <property type="molecule type" value="Genomic_DNA"/>
</dbReference>
<dbReference type="PANTHER" id="PTHR34203:SF15">
    <property type="entry name" value="SLL1173 PROTEIN"/>
    <property type="match status" value="1"/>
</dbReference>
<keyword evidence="3" id="KW-0489">Methyltransferase</keyword>
<protein>
    <submittedName>
        <fullName evidence="3">FkbM family methyltransferase</fullName>
    </submittedName>
</protein>
<evidence type="ECO:0000313" key="3">
    <source>
        <dbReference type="EMBL" id="MES4991541.1"/>
    </source>
</evidence>
<dbReference type="InterPro" id="IPR052514">
    <property type="entry name" value="SAM-dependent_MTase"/>
</dbReference>
<organism evidence="3 4">
    <name type="scientific">Agrobacterium radiobacter</name>
    <dbReference type="NCBI Taxonomy" id="362"/>
    <lineage>
        <taxon>Bacteria</taxon>
        <taxon>Pseudomonadati</taxon>
        <taxon>Pseudomonadota</taxon>
        <taxon>Alphaproteobacteria</taxon>
        <taxon>Hyphomicrobiales</taxon>
        <taxon>Rhizobiaceae</taxon>
        <taxon>Rhizobium/Agrobacterium group</taxon>
        <taxon>Agrobacterium</taxon>
        <taxon>Agrobacterium tumefaciens complex</taxon>
    </lineage>
</organism>
<comment type="caution">
    <text evidence="3">The sequence shown here is derived from an EMBL/GenBank/DDBJ whole genome shotgun (WGS) entry which is preliminary data.</text>
</comment>
<dbReference type="GO" id="GO:0032259">
    <property type="term" value="P:methylation"/>
    <property type="evidence" value="ECO:0007669"/>
    <property type="project" value="UniProtKB-KW"/>
</dbReference>
<proteinExistence type="predicted"/>
<dbReference type="Gene3D" id="3.40.50.150">
    <property type="entry name" value="Vaccinia Virus protein VP39"/>
    <property type="match status" value="1"/>
</dbReference>
<dbReference type="Pfam" id="PF05050">
    <property type="entry name" value="Methyltransf_21"/>
    <property type="match status" value="1"/>
</dbReference>
<evidence type="ECO:0000259" key="2">
    <source>
        <dbReference type="Pfam" id="PF05050"/>
    </source>
</evidence>
<dbReference type="InterPro" id="IPR006342">
    <property type="entry name" value="FkbM_mtfrase"/>
</dbReference>
<dbReference type="PANTHER" id="PTHR34203">
    <property type="entry name" value="METHYLTRANSFERASE, FKBM FAMILY PROTEIN"/>
    <property type="match status" value="1"/>
</dbReference>
<name>A0ABD5LMT8_AGRRD</name>
<evidence type="ECO:0000313" key="4">
    <source>
        <dbReference type="Proteomes" id="UP001438189"/>
    </source>
</evidence>
<dbReference type="SUPFAM" id="SSF53335">
    <property type="entry name" value="S-adenosyl-L-methionine-dependent methyltransferases"/>
    <property type="match status" value="1"/>
</dbReference>